<evidence type="ECO:0000256" key="1">
    <source>
        <dbReference type="SAM" id="MobiDB-lite"/>
    </source>
</evidence>
<accession>A0A9W6J012</accession>
<dbReference type="AlphaFoldDB" id="A0A9W6J012"/>
<dbReference type="Proteomes" id="UP001143372">
    <property type="component" value="Unassembled WGS sequence"/>
</dbReference>
<dbReference type="Pfam" id="PF11272">
    <property type="entry name" value="DUF3072"/>
    <property type="match status" value="1"/>
</dbReference>
<organism evidence="2 3">
    <name type="scientific">Hansschlegelia plantiphila</name>
    <dbReference type="NCBI Taxonomy" id="374655"/>
    <lineage>
        <taxon>Bacteria</taxon>
        <taxon>Pseudomonadati</taxon>
        <taxon>Pseudomonadota</taxon>
        <taxon>Alphaproteobacteria</taxon>
        <taxon>Hyphomicrobiales</taxon>
        <taxon>Methylopilaceae</taxon>
        <taxon>Hansschlegelia</taxon>
    </lineage>
</organism>
<proteinExistence type="predicted"/>
<evidence type="ECO:0000313" key="2">
    <source>
        <dbReference type="EMBL" id="GLK67822.1"/>
    </source>
</evidence>
<feature type="region of interest" description="Disordered" evidence="1">
    <location>
        <begin position="1"/>
        <end position="62"/>
    </location>
</feature>
<dbReference type="EMBL" id="BSFI01000007">
    <property type="protein sequence ID" value="GLK67822.1"/>
    <property type="molecule type" value="Genomic_DNA"/>
</dbReference>
<reference evidence="2" key="1">
    <citation type="journal article" date="2014" name="Int. J. Syst. Evol. Microbiol.">
        <title>Complete genome sequence of Corynebacterium casei LMG S-19264T (=DSM 44701T), isolated from a smear-ripened cheese.</title>
        <authorList>
            <consortium name="US DOE Joint Genome Institute (JGI-PGF)"/>
            <person name="Walter F."/>
            <person name="Albersmeier A."/>
            <person name="Kalinowski J."/>
            <person name="Ruckert C."/>
        </authorList>
    </citation>
    <scope>NUCLEOTIDE SEQUENCE</scope>
    <source>
        <strain evidence="2">VKM B-2347</strain>
    </source>
</reference>
<feature type="compositionally biased region" description="Basic and acidic residues" evidence="1">
    <location>
        <begin position="1"/>
        <end position="22"/>
    </location>
</feature>
<gene>
    <name evidence="2" type="ORF">GCM10008179_14600</name>
</gene>
<keyword evidence="3" id="KW-1185">Reference proteome</keyword>
<reference evidence="2" key="2">
    <citation type="submission" date="2023-01" db="EMBL/GenBank/DDBJ databases">
        <authorList>
            <person name="Sun Q."/>
            <person name="Evtushenko L."/>
        </authorList>
    </citation>
    <scope>NUCLEOTIDE SEQUENCE</scope>
    <source>
        <strain evidence="2">VKM B-2347</strain>
    </source>
</reference>
<evidence type="ECO:0008006" key="4">
    <source>
        <dbReference type="Google" id="ProtNLM"/>
    </source>
</evidence>
<comment type="caution">
    <text evidence="2">The sequence shown here is derived from an EMBL/GenBank/DDBJ whole genome shotgun (WGS) entry which is preliminary data.</text>
</comment>
<evidence type="ECO:0000313" key="3">
    <source>
        <dbReference type="Proteomes" id="UP001143372"/>
    </source>
</evidence>
<dbReference type="InterPro" id="IPR021425">
    <property type="entry name" value="DUF3072"/>
</dbReference>
<protein>
    <recommendedName>
        <fullName evidence="4">DUF3072 domain-containing protein</fullName>
    </recommendedName>
</protein>
<sequence>MMRDESTPASRTDARRAADPDAPKPGTAAKDVDPNPKTAPNPEGNTEKDPSDWVSGDEPMTGAQASYLKTLSEETGAEAYKSDLTKAQASMLIDELKSARNEKR</sequence>
<name>A0A9W6J012_9HYPH</name>